<feature type="region of interest" description="Disordered" evidence="1">
    <location>
        <begin position="387"/>
        <end position="408"/>
    </location>
</feature>
<feature type="region of interest" description="Disordered" evidence="1">
    <location>
        <begin position="259"/>
        <end position="336"/>
    </location>
</feature>
<gene>
    <name evidence="2" type="ORF">TEQG_07501</name>
</gene>
<dbReference type="EMBL" id="DS995778">
    <property type="protein sequence ID" value="EGE08394.1"/>
    <property type="molecule type" value="Genomic_DNA"/>
</dbReference>
<organism evidence="2 3">
    <name type="scientific">Trichophyton equinum (strain ATCC MYA-4606 / CBS 127.97)</name>
    <name type="common">Horse ringworm fungus</name>
    <dbReference type="NCBI Taxonomy" id="559882"/>
    <lineage>
        <taxon>Eukaryota</taxon>
        <taxon>Fungi</taxon>
        <taxon>Dikarya</taxon>
        <taxon>Ascomycota</taxon>
        <taxon>Pezizomycotina</taxon>
        <taxon>Eurotiomycetes</taxon>
        <taxon>Eurotiomycetidae</taxon>
        <taxon>Onygenales</taxon>
        <taxon>Arthrodermataceae</taxon>
        <taxon>Trichophyton</taxon>
    </lineage>
</organism>
<dbReference type="VEuPathDB" id="FungiDB:TEQG_07501"/>
<evidence type="ECO:0000313" key="2">
    <source>
        <dbReference type="EMBL" id="EGE08394.1"/>
    </source>
</evidence>
<name>F2Q2M6_TRIEC</name>
<feature type="compositionally biased region" description="Polar residues" evidence="1">
    <location>
        <begin position="311"/>
        <end position="327"/>
    </location>
</feature>
<evidence type="ECO:0000313" key="3">
    <source>
        <dbReference type="Proteomes" id="UP000009169"/>
    </source>
</evidence>
<dbReference type="HOGENOM" id="CLU_509196_0_0_1"/>
<dbReference type="AlphaFoldDB" id="F2Q2M6"/>
<accession>F2Q2M6</accession>
<keyword evidence="3" id="KW-1185">Reference proteome</keyword>
<protein>
    <submittedName>
        <fullName evidence="2">Uncharacterized protein</fullName>
    </submittedName>
</protein>
<evidence type="ECO:0000256" key="1">
    <source>
        <dbReference type="SAM" id="MobiDB-lite"/>
    </source>
</evidence>
<feature type="compositionally biased region" description="Low complexity" evidence="1">
    <location>
        <begin position="392"/>
        <end position="407"/>
    </location>
</feature>
<reference evidence="3" key="1">
    <citation type="journal article" date="2012" name="MBio">
        <title>Comparative genome analysis of Trichophyton rubrum and related dermatophytes reveals candidate genes involved in infection.</title>
        <authorList>
            <person name="Martinez D.A."/>
            <person name="Oliver B.G."/>
            <person name="Graeser Y."/>
            <person name="Goldberg J.M."/>
            <person name="Li W."/>
            <person name="Martinez-Rossi N.M."/>
            <person name="Monod M."/>
            <person name="Shelest E."/>
            <person name="Barton R.C."/>
            <person name="Birch E."/>
            <person name="Brakhage A.A."/>
            <person name="Chen Z."/>
            <person name="Gurr S.J."/>
            <person name="Heiman D."/>
            <person name="Heitman J."/>
            <person name="Kosti I."/>
            <person name="Rossi A."/>
            <person name="Saif S."/>
            <person name="Samalova M."/>
            <person name="Saunders C.W."/>
            <person name="Shea T."/>
            <person name="Summerbell R.C."/>
            <person name="Xu J."/>
            <person name="Young S."/>
            <person name="Zeng Q."/>
            <person name="Birren B.W."/>
            <person name="Cuomo C.A."/>
            <person name="White T.C."/>
        </authorList>
    </citation>
    <scope>NUCLEOTIDE SEQUENCE [LARGE SCALE GENOMIC DNA]</scope>
    <source>
        <strain evidence="3">ATCC MYA-4606 / CBS 127.97</strain>
    </source>
</reference>
<dbReference type="eggNOG" id="ENOG502T6IU">
    <property type="taxonomic scope" value="Eukaryota"/>
</dbReference>
<dbReference type="Proteomes" id="UP000009169">
    <property type="component" value="Unassembled WGS sequence"/>
</dbReference>
<sequence>MANSIANIGDSEQERVSTALDTIATASTHTLLEQRGQISKVFRGIKRRLAEADDSPCALLLSGLSESRNAITTFLQKPEAELLERKWVSNDPRVTDIERPRGSTQYEKFLAFLGERSLALEQEQWEKRKFGSSRVENLVRNLDYTDDRNSHVQEFTQYKGFPKSVYKAILRGQRLLVNERLNPLYRGSGAIYAFKRRNFDNVPYTSLPALHNLLGHAYDDVCSLAESTSRRLDEWQASYEKIHEQSAQLSSSSAQGRQLLLTGGDGVDSNTSEESSSFRRLASSEATRPIQDGTSRRTGAKRRRPNDTRSKQGSVPDQHRFQQVQSRPENDVSESGRVIIAEAAQTGVRETVLPSLNTHALLGSNDITPQLCSTSALRIPGMISLSTESQESTDSNTYTSTTVSNTNQLHPTHQYISPLSTADGPSTQLTQQVEDSFNFNPSSHIAFDFDPSSHVSFDFNPSSHVSTIWNAQPPQHLQQEYSDFNISGYIPNPIPINNSSVHETDTTFNLFPTVESANQMQPCRPPPDSNPSSRI</sequence>
<feature type="region of interest" description="Disordered" evidence="1">
    <location>
        <begin position="516"/>
        <end position="535"/>
    </location>
</feature>
<proteinExistence type="predicted"/>